<dbReference type="PANTHER" id="PTHR42790">
    <property type="entry name" value="AMINOTRANSFERASE"/>
    <property type="match status" value="1"/>
</dbReference>
<dbReference type="RefSeq" id="WP_344119833.1">
    <property type="nucleotide sequence ID" value="NZ_BAAABW010000023.1"/>
</dbReference>
<gene>
    <name evidence="6" type="ORF">GCM10010319_41940</name>
</gene>
<protein>
    <submittedName>
        <fullName evidence="6">PLP-dependent aminotransferase family protein</fullName>
    </submittedName>
</protein>
<feature type="domain" description="Aminotransferase class I/classII large" evidence="5">
    <location>
        <begin position="42"/>
        <end position="395"/>
    </location>
</feature>
<dbReference type="InterPro" id="IPR015424">
    <property type="entry name" value="PyrdxlP-dep_Trfase"/>
</dbReference>
<comment type="caution">
    <text evidence="6">The sequence shown here is derived from an EMBL/GenBank/DDBJ whole genome shotgun (WGS) entry which is preliminary data.</text>
</comment>
<organism evidence="6 7">
    <name type="scientific">Streptomyces blastmyceticus</name>
    <dbReference type="NCBI Taxonomy" id="68180"/>
    <lineage>
        <taxon>Bacteria</taxon>
        <taxon>Bacillati</taxon>
        <taxon>Actinomycetota</taxon>
        <taxon>Actinomycetes</taxon>
        <taxon>Kitasatosporales</taxon>
        <taxon>Streptomycetaceae</taxon>
        <taxon>Streptomyces</taxon>
    </lineage>
</organism>
<dbReference type="InterPro" id="IPR015421">
    <property type="entry name" value="PyrdxlP-dep_Trfase_major"/>
</dbReference>
<evidence type="ECO:0000313" key="7">
    <source>
        <dbReference type="Proteomes" id="UP001500063"/>
    </source>
</evidence>
<evidence type="ECO:0000256" key="3">
    <source>
        <dbReference type="ARBA" id="ARBA00022679"/>
    </source>
</evidence>
<dbReference type="InterPro" id="IPR050859">
    <property type="entry name" value="Class-I_PLP-dep_aminotransf"/>
</dbReference>
<keyword evidence="4" id="KW-0663">Pyridoxal phosphate</keyword>
<evidence type="ECO:0000313" key="6">
    <source>
        <dbReference type="EMBL" id="GAA0360146.1"/>
    </source>
</evidence>
<dbReference type="SUPFAM" id="SSF53383">
    <property type="entry name" value="PLP-dependent transferases"/>
    <property type="match status" value="1"/>
</dbReference>
<dbReference type="InterPro" id="IPR015422">
    <property type="entry name" value="PyrdxlP-dep_Trfase_small"/>
</dbReference>
<keyword evidence="7" id="KW-1185">Reference proteome</keyword>
<dbReference type="Gene3D" id="3.90.1150.10">
    <property type="entry name" value="Aspartate Aminotransferase, domain 1"/>
    <property type="match status" value="1"/>
</dbReference>
<dbReference type="EMBL" id="BAAABW010000023">
    <property type="protein sequence ID" value="GAA0360146.1"/>
    <property type="molecule type" value="Genomic_DNA"/>
</dbReference>
<evidence type="ECO:0000256" key="2">
    <source>
        <dbReference type="ARBA" id="ARBA00022576"/>
    </source>
</evidence>
<keyword evidence="3" id="KW-0808">Transferase</keyword>
<name>A0ABP3H6G0_9ACTN</name>
<keyword evidence="2 6" id="KW-0032">Aminotransferase</keyword>
<dbReference type="GO" id="GO:0008483">
    <property type="term" value="F:transaminase activity"/>
    <property type="evidence" value="ECO:0007669"/>
    <property type="project" value="UniProtKB-KW"/>
</dbReference>
<dbReference type="Proteomes" id="UP001500063">
    <property type="component" value="Unassembled WGS sequence"/>
</dbReference>
<proteinExistence type="predicted"/>
<dbReference type="PANTHER" id="PTHR42790:SF19">
    <property type="entry name" value="KYNURENINE_ALPHA-AMINOADIPATE AMINOTRANSFERASE, MITOCHONDRIAL"/>
    <property type="match status" value="1"/>
</dbReference>
<evidence type="ECO:0000256" key="4">
    <source>
        <dbReference type="ARBA" id="ARBA00022898"/>
    </source>
</evidence>
<reference evidence="7" key="1">
    <citation type="journal article" date="2019" name="Int. J. Syst. Evol. Microbiol.">
        <title>The Global Catalogue of Microorganisms (GCM) 10K type strain sequencing project: providing services to taxonomists for standard genome sequencing and annotation.</title>
        <authorList>
            <consortium name="The Broad Institute Genomics Platform"/>
            <consortium name="The Broad Institute Genome Sequencing Center for Infectious Disease"/>
            <person name="Wu L."/>
            <person name="Ma J."/>
        </authorList>
    </citation>
    <scope>NUCLEOTIDE SEQUENCE [LARGE SCALE GENOMIC DNA]</scope>
    <source>
        <strain evidence="7">JCM 4565</strain>
    </source>
</reference>
<sequence length="420" mass="45465">MKPAAAPVPTDPAGLAAWSAVAGRLTGSTMGDVLRWGAGDAINFAGGFPDERLFPVEAVRTATDTVLTRHGNKVLQYGSAAGEPWVREAVTEHLLRRGVTTDAGSILLTSGGQQAIDLVTRLYVDPGDTVVTTSPTYFAALELFEAAGARVSTVRLDERGIDPEELDRALRQPRAKLLYLVTDHQNPMGVNIPSGQRPLIAEMLRRHACHLIEDDVFADIRFVRPAAPIQPFAPERVSYVTSFSKALSPGMRAGVLVAPKDVLQKAASLRENVDVCPNTLTQSVVGELLGSGVFHRLLPPLCAAYLERRDAMLDALTRHLEGRAHWTEASGGFFTWVTLGTPTDPERLLQSAVREGVVFLSGSRFRRGGGAELPELRLTFARLEPREIEEGIGRLGQCVKALMEKDDGARVAEAPVRGRK</sequence>
<dbReference type="CDD" id="cd00609">
    <property type="entry name" value="AAT_like"/>
    <property type="match status" value="1"/>
</dbReference>
<comment type="cofactor">
    <cofactor evidence="1">
        <name>pyridoxal 5'-phosphate</name>
        <dbReference type="ChEBI" id="CHEBI:597326"/>
    </cofactor>
</comment>
<evidence type="ECO:0000256" key="1">
    <source>
        <dbReference type="ARBA" id="ARBA00001933"/>
    </source>
</evidence>
<dbReference type="Gene3D" id="3.40.640.10">
    <property type="entry name" value="Type I PLP-dependent aspartate aminotransferase-like (Major domain)"/>
    <property type="match status" value="1"/>
</dbReference>
<accession>A0ABP3H6G0</accession>
<dbReference type="InterPro" id="IPR004839">
    <property type="entry name" value="Aminotransferase_I/II_large"/>
</dbReference>
<evidence type="ECO:0000259" key="5">
    <source>
        <dbReference type="Pfam" id="PF00155"/>
    </source>
</evidence>
<dbReference type="Pfam" id="PF00155">
    <property type="entry name" value="Aminotran_1_2"/>
    <property type="match status" value="1"/>
</dbReference>